<accession>A0ABQ5XV03</accession>
<evidence type="ECO:0000256" key="1">
    <source>
        <dbReference type="SAM" id="SignalP"/>
    </source>
</evidence>
<evidence type="ECO:0000313" key="3">
    <source>
        <dbReference type="Proteomes" id="UP001156670"/>
    </source>
</evidence>
<sequence length="70" mass="7248">MFRINSRFARQAIAAFALTVGVSTISFAQTATSSTPATTTSTTQTNGATQALIDILTCTYCNGGGRIVAK</sequence>
<keyword evidence="3" id="KW-1185">Reference proteome</keyword>
<dbReference type="Proteomes" id="UP001156670">
    <property type="component" value="Unassembled WGS sequence"/>
</dbReference>
<feature type="chain" id="PRO_5046614192" evidence="1">
    <location>
        <begin position="29"/>
        <end position="70"/>
    </location>
</feature>
<dbReference type="RefSeq" id="WP_284322465.1">
    <property type="nucleotide sequence ID" value="NZ_BSOB01000046.1"/>
</dbReference>
<organism evidence="2 3">
    <name type="scientific">Dyella acidisoli</name>
    <dbReference type="NCBI Taxonomy" id="1867834"/>
    <lineage>
        <taxon>Bacteria</taxon>
        <taxon>Pseudomonadati</taxon>
        <taxon>Pseudomonadota</taxon>
        <taxon>Gammaproteobacteria</taxon>
        <taxon>Lysobacterales</taxon>
        <taxon>Rhodanobacteraceae</taxon>
        <taxon>Dyella</taxon>
    </lineage>
</organism>
<reference evidence="3" key="1">
    <citation type="journal article" date="2019" name="Int. J. Syst. Evol. Microbiol.">
        <title>The Global Catalogue of Microorganisms (GCM) 10K type strain sequencing project: providing services to taxonomists for standard genome sequencing and annotation.</title>
        <authorList>
            <consortium name="The Broad Institute Genomics Platform"/>
            <consortium name="The Broad Institute Genome Sequencing Center for Infectious Disease"/>
            <person name="Wu L."/>
            <person name="Ma J."/>
        </authorList>
    </citation>
    <scope>NUCLEOTIDE SEQUENCE [LARGE SCALE GENOMIC DNA]</scope>
    <source>
        <strain evidence="3">NBRC 111980</strain>
    </source>
</reference>
<proteinExistence type="predicted"/>
<name>A0ABQ5XV03_9GAMM</name>
<feature type="signal peptide" evidence="1">
    <location>
        <begin position="1"/>
        <end position="28"/>
    </location>
</feature>
<gene>
    <name evidence="2" type="ORF">GCM10007901_37450</name>
</gene>
<evidence type="ECO:0000313" key="2">
    <source>
        <dbReference type="EMBL" id="GLQ94793.1"/>
    </source>
</evidence>
<protein>
    <submittedName>
        <fullName evidence="2">Uncharacterized protein</fullName>
    </submittedName>
</protein>
<comment type="caution">
    <text evidence="2">The sequence shown here is derived from an EMBL/GenBank/DDBJ whole genome shotgun (WGS) entry which is preliminary data.</text>
</comment>
<dbReference type="EMBL" id="BSOB01000046">
    <property type="protein sequence ID" value="GLQ94793.1"/>
    <property type="molecule type" value="Genomic_DNA"/>
</dbReference>
<keyword evidence="1" id="KW-0732">Signal</keyword>